<comment type="caution">
    <text evidence="1">The sequence shown here is derived from an EMBL/GenBank/DDBJ whole genome shotgun (WGS) entry which is preliminary data.</text>
</comment>
<protein>
    <submittedName>
        <fullName evidence="1">Uncharacterized protein</fullName>
    </submittedName>
</protein>
<evidence type="ECO:0000313" key="1">
    <source>
        <dbReference type="EMBL" id="MBR7800517.1"/>
    </source>
</evidence>
<sequence>MFFFAASLQAFAQTSLTSHFVKKDVLEQIVTDFDLATIRSSLGPRRDQSHRTLHSFGFTKSTPTPNTLVLEDEGFIYQIQLLHRGDLNQDGVEDLALCLTEKAKQGTYHAQKPLLVSKYTATGMAVALQFEIDGCERFAR</sequence>
<dbReference type="RefSeq" id="WP_212675646.1">
    <property type="nucleotide sequence ID" value="NZ_JAGSPJ010000004.1"/>
</dbReference>
<name>A0A941E3P1_9BURK</name>
<dbReference type="Proteomes" id="UP000678545">
    <property type="component" value="Unassembled WGS sequence"/>
</dbReference>
<proteinExistence type="predicted"/>
<dbReference type="EMBL" id="JAGSPJ010000004">
    <property type="protein sequence ID" value="MBR7800517.1"/>
    <property type="molecule type" value="Genomic_DNA"/>
</dbReference>
<organism evidence="1 2">
    <name type="scientific">Undibacterium fentianense</name>
    <dbReference type="NCBI Taxonomy" id="2828728"/>
    <lineage>
        <taxon>Bacteria</taxon>
        <taxon>Pseudomonadati</taxon>
        <taxon>Pseudomonadota</taxon>
        <taxon>Betaproteobacteria</taxon>
        <taxon>Burkholderiales</taxon>
        <taxon>Oxalobacteraceae</taxon>
        <taxon>Undibacterium</taxon>
    </lineage>
</organism>
<dbReference type="AlphaFoldDB" id="A0A941E3P1"/>
<evidence type="ECO:0000313" key="2">
    <source>
        <dbReference type="Proteomes" id="UP000678545"/>
    </source>
</evidence>
<reference evidence="1" key="1">
    <citation type="submission" date="2021-04" db="EMBL/GenBank/DDBJ databases">
        <title>novel species isolated from subtropical streams in China.</title>
        <authorList>
            <person name="Lu H."/>
        </authorList>
    </citation>
    <scope>NUCLEOTIDE SEQUENCE</scope>
    <source>
        <strain evidence="1">FT137W</strain>
    </source>
</reference>
<gene>
    <name evidence="1" type="ORF">KDM90_10970</name>
</gene>
<keyword evidence="2" id="KW-1185">Reference proteome</keyword>
<accession>A0A941E3P1</accession>